<feature type="transmembrane region" description="Helical" evidence="6">
    <location>
        <begin position="31"/>
        <end position="58"/>
    </location>
</feature>
<evidence type="ECO:0000256" key="1">
    <source>
        <dbReference type="ARBA" id="ARBA00004141"/>
    </source>
</evidence>
<sequence length="285" mass="29467">MWVDVCIGLTASLLIAGAAYAKRSLSGSGAAAAVAVGTILYAWGGLPWYGTLLVFFITSTALTKWRHKQKAVIEEGYAKSGRRDAGQVLANGGIGMLLCIGGSLWPHPLWWAAYIGVMATVNADTWATEIGGSSRQLPRSIVTGRKVPAGTSGGVTWLGLAASLGGGLIIGASGWIFVRWGGGGGLAGTAIAELSSTWLYGLGALLLLGAAGGLLGSLADSWLGAVLQVMYRCRVCGKDIEKNRHCDSPAVRIRGLPVMTNDAVNMISSLLGGAVCLGLYVWMVS</sequence>
<dbReference type="Proteomes" id="UP000295636">
    <property type="component" value="Unassembled WGS sequence"/>
</dbReference>
<dbReference type="EMBL" id="SMRT01000009">
    <property type="protein sequence ID" value="TDF95829.1"/>
    <property type="molecule type" value="Genomic_DNA"/>
</dbReference>
<dbReference type="PANTHER" id="PTHR13353:SF5">
    <property type="entry name" value="TRANSMEMBRANE PROTEIN 19"/>
    <property type="match status" value="1"/>
</dbReference>
<keyword evidence="5 6" id="KW-0472">Membrane</keyword>
<evidence type="ECO:0000256" key="5">
    <source>
        <dbReference type="ARBA" id="ARBA00023136"/>
    </source>
</evidence>
<dbReference type="AlphaFoldDB" id="A0A4R5KJV4"/>
<comment type="similarity">
    <text evidence="2">Belongs to the TMEM19 family.</text>
</comment>
<proteinExistence type="inferred from homology"/>
<comment type="caution">
    <text evidence="7">The sequence shown here is derived from an EMBL/GenBank/DDBJ whole genome shotgun (WGS) entry which is preliminary data.</text>
</comment>
<evidence type="ECO:0000256" key="6">
    <source>
        <dbReference type="SAM" id="Phobius"/>
    </source>
</evidence>
<evidence type="ECO:0000313" key="8">
    <source>
        <dbReference type="Proteomes" id="UP000295636"/>
    </source>
</evidence>
<reference evidence="7 8" key="1">
    <citation type="submission" date="2019-03" db="EMBL/GenBank/DDBJ databases">
        <title>This is whole genome sequence of Paenibacillus sp MS74 strain.</title>
        <authorList>
            <person name="Trinh H.N."/>
        </authorList>
    </citation>
    <scope>NUCLEOTIDE SEQUENCE [LARGE SCALE GENOMIC DNA]</scope>
    <source>
        <strain evidence="7 8">MS74</strain>
    </source>
</reference>
<dbReference type="Pfam" id="PF01940">
    <property type="entry name" value="DUF92"/>
    <property type="match status" value="1"/>
</dbReference>
<evidence type="ECO:0000256" key="2">
    <source>
        <dbReference type="ARBA" id="ARBA00009012"/>
    </source>
</evidence>
<dbReference type="GO" id="GO:0016020">
    <property type="term" value="C:membrane"/>
    <property type="evidence" value="ECO:0007669"/>
    <property type="project" value="UniProtKB-SubCell"/>
</dbReference>
<evidence type="ECO:0000313" key="7">
    <source>
        <dbReference type="EMBL" id="TDF95829.1"/>
    </source>
</evidence>
<gene>
    <name evidence="7" type="ORF">E1757_19045</name>
</gene>
<name>A0A4R5KJV4_9BACL</name>
<dbReference type="PANTHER" id="PTHR13353">
    <property type="entry name" value="TRANSMEMBRANE PROTEIN 19"/>
    <property type="match status" value="1"/>
</dbReference>
<dbReference type="OrthoDB" id="9808500at2"/>
<feature type="transmembrane region" description="Helical" evidence="6">
    <location>
        <begin position="198"/>
        <end position="223"/>
    </location>
</feature>
<evidence type="ECO:0000256" key="3">
    <source>
        <dbReference type="ARBA" id="ARBA00022692"/>
    </source>
</evidence>
<keyword evidence="3 6" id="KW-0812">Transmembrane</keyword>
<keyword evidence="4 6" id="KW-1133">Transmembrane helix</keyword>
<comment type="subcellular location">
    <subcellularLocation>
        <location evidence="1">Membrane</location>
        <topology evidence="1">Multi-pass membrane protein</topology>
    </subcellularLocation>
</comment>
<protein>
    <submittedName>
        <fullName evidence="7">DUF92 domain-containing protein</fullName>
    </submittedName>
</protein>
<accession>A0A4R5KJV4</accession>
<feature type="transmembrane region" description="Helical" evidence="6">
    <location>
        <begin position="154"/>
        <end position="178"/>
    </location>
</feature>
<keyword evidence="8" id="KW-1185">Reference proteome</keyword>
<evidence type="ECO:0000256" key="4">
    <source>
        <dbReference type="ARBA" id="ARBA00022989"/>
    </source>
</evidence>
<dbReference type="RefSeq" id="WP_133230989.1">
    <property type="nucleotide sequence ID" value="NZ_SMRT01000009.1"/>
</dbReference>
<feature type="transmembrane region" description="Helical" evidence="6">
    <location>
        <begin position="88"/>
        <end position="105"/>
    </location>
</feature>
<feature type="transmembrane region" description="Helical" evidence="6">
    <location>
        <begin position="263"/>
        <end position="283"/>
    </location>
</feature>
<organism evidence="7 8">
    <name type="scientific">Paenibacillus piri</name>
    <dbReference type="NCBI Taxonomy" id="2547395"/>
    <lineage>
        <taxon>Bacteria</taxon>
        <taxon>Bacillati</taxon>
        <taxon>Bacillota</taxon>
        <taxon>Bacilli</taxon>
        <taxon>Bacillales</taxon>
        <taxon>Paenibacillaceae</taxon>
        <taxon>Paenibacillus</taxon>
    </lineage>
</organism>
<dbReference type="InterPro" id="IPR002794">
    <property type="entry name" value="DUF92_TMEM19"/>
</dbReference>